<dbReference type="InterPro" id="IPR051534">
    <property type="entry name" value="CBASS_pafABC_assoc_protein"/>
</dbReference>
<dbReference type="Proteomes" id="UP000249375">
    <property type="component" value="Chromosome"/>
</dbReference>
<dbReference type="OrthoDB" id="43316at2"/>
<dbReference type="RefSeq" id="WP_111899073.1">
    <property type="nucleotide sequence ID" value="NZ_CP033459.1"/>
</dbReference>
<keyword evidence="3" id="KW-1185">Reference proteome</keyword>
<protein>
    <submittedName>
        <fullName evidence="2">WYL domain-containing protein</fullName>
    </submittedName>
</protein>
<name>A0A5P8E9D6_9BACT</name>
<dbReference type="PROSITE" id="PS52050">
    <property type="entry name" value="WYL"/>
    <property type="match status" value="1"/>
</dbReference>
<dbReference type="EMBL" id="CP033459">
    <property type="protein sequence ID" value="QFQ13568.1"/>
    <property type="molecule type" value="Genomic_DNA"/>
</dbReference>
<feature type="domain" description="WYL" evidence="1">
    <location>
        <begin position="149"/>
        <end position="215"/>
    </location>
</feature>
<dbReference type="KEGG" id="alq:C7Y71_011440"/>
<accession>A0A5P8E9D6</accession>
<gene>
    <name evidence="2" type="ORF">C7Y71_011440</name>
</gene>
<dbReference type="Pfam" id="PF13280">
    <property type="entry name" value="WYL"/>
    <property type="match status" value="1"/>
</dbReference>
<dbReference type="InterPro" id="IPR026881">
    <property type="entry name" value="WYL_dom"/>
</dbReference>
<dbReference type="AlphaFoldDB" id="A0A5P8E9D6"/>
<dbReference type="PANTHER" id="PTHR34580">
    <property type="match status" value="1"/>
</dbReference>
<sequence length="344" mass="40927">MPSNKNALTRYKYLDELLSDRHHYYDIKDLTRYCNERLAEADFPTVTQRCIEKDIRYLEFDPFFAEIERFRIDGKKCLRYKNPSYSIFRKELTTEERHLLSEVISTIGQFDGLANFDWLERLREDLKLEERPKIISFSNNPYLRNSNLLGVIFDYISNKVVLKITYRKFSTEEEKQIIFHPYLLKQYNNRWYVFGAADDDKQILCFALDRLVNIEACPQIPYEECPIDIFERFEDIVGVTYYENKAIEKILFWVSEVSNGYIETKPLHESQTVLKNETEEQLRAKYPTLKAGKFYTISCIPNYELVRLLTTFGKELIVLSPKTIQDEICNRVAEMLNDYNALRT</sequence>
<evidence type="ECO:0000313" key="3">
    <source>
        <dbReference type="Proteomes" id="UP000249375"/>
    </source>
</evidence>
<evidence type="ECO:0000259" key="1">
    <source>
        <dbReference type="Pfam" id="PF13280"/>
    </source>
</evidence>
<dbReference type="PANTHER" id="PTHR34580:SF9">
    <property type="entry name" value="SLL5097 PROTEIN"/>
    <property type="match status" value="1"/>
</dbReference>
<reference evidence="2 3" key="1">
    <citation type="submission" date="2018-11" db="EMBL/GenBank/DDBJ databases">
        <authorList>
            <person name="Na S.W."/>
            <person name="Baik M."/>
        </authorList>
    </citation>
    <scope>NUCLEOTIDE SEQUENCE [LARGE SCALE GENOMIC DNA]</scope>
    <source>
        <strain evidence="2 3">E39</strain>
    </source>
</reference>
<evidence type="ECO:0000313" key="2">
    <source>
        <dbReference type="EMBL" id="QFQ13568.1"/>
    </source>
</evidence>
<proteinExistence type="predicted"/>
<organism evidence="2 3">
    <name type="scientific">Pseudoprevotella muciniphila</name>
    <dbReference type="NCBI Taxonomy" id="2133944"/>
    <lineage>
        <taxon>Bacteria</taxon>
        <taxon>Pseudomonadati</taxon>
        <taxon>Bacteroidota</taxon>
        <taxon>Bacteroidia</taxon>
        <taxon>Bacteroidales</taxon>
        <taxon>Prevotellaceae</taxon>
        <taxon>Pseudoprevotella</taxon>
    </lineage>
</organism>